<dbReference type="PIRSF" id="PIRSF038984">
    <property type="entry name" value="FAD_binding_protein"/>
    <property type="match status" value="1"/>
</dbReference>
<dbReference type="PANTHER" id="PTHR42842">
    <property type="entry name" value="FAD/NAD(P)-BINDING OXIDOREDUCTASE"/>
    <property type="match status" value="1"/>
</dbReference>
<evidence type="ECO:0000259" key="1">
    <source>
        <dbReference type="Pfam" id="PF21688"/>
    </source>
</evidence>
<dbReference type="EMBL" id="ABYI02000003">
    <property type="protein sequence ID" value="EEG75855.1"/>
    <property type="molecule type" value="Genomic_DNA"/>
</dbReference>
<protein>
    <recommendedName>
        <fullName evidence="1">FAD-dependent protein C-terminal domain-containing protein</fullName>
    </recommendedName>
</protein>
<dbReference type="OrthoDB" id="9772594at2"/>
<evidence type="ECO:0000313" key="3">
    <source>
        <dbReference type="Proteomes" id="UP000004893"/>
    </source>
</evidence>
<dbReference type="STRING" id="553973.CLOHYLEM_04021"/>
<dbReference type="InterPro" id="IPR049516">
    <property type="entry name" value="FAD-depend_C"/>
</dbReference>
<reference evidence="2" key="1">
    <citation type="submission" date="2009-02" db="EMBL/GenBank/DDBJ databases">
        <authorList>
            <person name="Fulton L."/>
            <person name="Clifton S."/>
            <person name="Fulton B."/>
            <person name="Xu J."/>
            <person name="Minx P."/>
            <person name="Pepin K.H."/>
            <person name="Johnson M."/>
            <person name="Bhonagiri V."/>
            <person name="Nash W.E."/>
            <person name="Mardis E.R."/>
            <person name="Wilson R.K."/>
        </authorList>
    </citation>
    <scope>NUCLEOTIDE SEQUENCE [LARGE SCALE GENOMIC DNA]</scope>
    <source>
        <strain evidence="2">DSM 15053</strain>
    </source>
</reference>
<dbReference type="AlphaFoldDB" id="C0BW23"/>
<accession>C0BW23</accession>
<evidence type="ECO:0000313" key="2">
    <source>
        <dbReference type="EMBL" id="EEG75855.1"/>
    </source>
</evidence>
<proteinExistence type="predicted"/>
<comment type="caution">
    <text evidence="2">The sequence shown here is derived from an EMBL/GenBank/DDBJ whole genome shotgun (WGS) entry which is preliminary data.</text>
</comment>
<dbReference type="Proteomes" id="UP000004893">
    <property type="component" value="Unassembled WGS sequence"/>
</dbReference>
<feature type="domain" description="FAD-dependent protein C-terminal" evidence="1">
    <location>
        <begin position="293"/>
        <end position="486"/>
    </location>
</feature>
<dbReference type="Gene3D" id="3.30.70.2700">
    <property type="match status" value="1"/>
</dbReference>
<dbReference type="eggNOG" id="COG2509">
    <property type="taxonomic scope" value="Bacteria"/>
</dbReference>
<dbReference type="Pfam" id="PF21688">
    <property type="entry name" value="FAD-depend_C"/>
    <property type="match status" value="1"/>
</dbReference>
<sequence length="549" mass="60605">MIRMTQLKLPADHTRDELKDKILKLLRIDTHALLSYAVIKQSLDARKKPELYYVYTVDVHVSDEQAVKRRTRHKNIMFCRPEPDYVLRARGDQAPAHRPVIIGTGPAGLFCGYELALLGYRPILLERGADVDRRLADVKQFWEEGKLNIHSNVQFGEGGAGTFSDGKLNTLVKDPQRRNARVLKVFTEHGAPEEIRYQNKPHLGTDMLTGIVKNMRKSIEKLGGEVRFDSLVKDIRTVIEGDARRLAGLLVEDLRSGERYWLETETAVFAIGHSARDTFAMLEKQGLPMEAKSFAVGVRIEHAQTMVDKEQYGEANAGKLPPAAYKLTASASDGRGVYTFCMCPGGYVVNASSEEGRLAVNGMSYHDRGGENANSAVIVTVSPDDYGADGPLSGVEFQRRLEEAAFREGGGNVPVQLFKDFRENRPSSGGGNVSPQIKGAYRWANVRSIFPTFLARDIEEGIAAFDRKLPGYAGDDAVVSGVESRTSSPVRLVRGEDMESGIRGIYPCGEGAGYAGGITSAAMDGIRTAEAIVRIYRPFDKRDEALRNF</sequence>
<organism evidence="2 3">
    <name type="scientific">[Clostridium] hylemonae DSM 15053</name>
    <dbReference type="NCBI Taxonomy" id="553973"/>
    <lineage>
        <taxon>Bacteria</taxon>
        <taxon>Bacillati</taxon>
        <taxon>Bacillota</taxon>
        <taxon>Clostridia</taxon>
        <taxon>Lachnospirales</taxon>
        <taxon>Lachnospiraceae</taxon>
    </lineage>
</organism>
<dbReference type="SUPFAM" id="SSF51905">
    <property type="entry name" value="FAD/NAD(P)-binding domain"/>
    <property type="match status" value="1"/>
</dbReference>
<keyword evidence="3" id="KW-1185">Reference proteome</keyword>
<dbReference type="PANTHER" id="PTHR42842:SF3">
    <property type="entry name" value="FAD_NAD(P)-BINDING OXIDOREDUCTASE FAMILY PROTEIN"/>
    <property type="match status" value="1"/>
</dbReference>
<name>C0BW23_9FIRM</name>
<dbReference type="RefSeq" id="WP_006441349.1">
    <property type="nucleotide sequence ID" value="NZ_CP036524.1"/>
</dbReference>
<dbReference type="InterPro" id="IPR028348">
    <property type="entry name" value="FAD-binding_protein"/>
</dbReference>
<dbReference type="InterPro" id="IPR036188">
    <property type="entry name" value="FAD/NAD-bd_sf"/>
</dbReference>
<dbReference type="Gene3D" id="3.50.50.60">
    <property type="entry name" value="FAD/NAD(P)-binding domain"/>
    <property type="match status" value="2"/>
</dbReference>
<gene>
    <name evidence="2" type="ORF">CLOHYLEM_04021</name>
</gene>
<dbReference type="HOGENOM" id="CLU_028644_3_0_9"/>
<reference evidence="2" key="2">
    <citation type="submission" date="2013-06" db="EMBL/GenBank/DDBJ databases">
        <title>Draft genome sequence of Clostridium hylemonae (DSM 15053).</title>
        <authorList>
            <person name="Sudarsanam P."/>
            <person name="Ley R."/>
            <person name="Guruge J."/>
            <person name="Turnbaugh P.J."/>
            <person name="Mahowald M."/>
            <person name="Liep D."/>
            <person name="Gordon J."/>
        </authorList>
    </citation>
    <scope>NUCLEOTIDE SEQUENCE</scope>
    <source>
        <strain evidence="2">DSM 15053</strain>
    </source>
</reference>